<evidence type="ECO:0000313" key="7">
    <source>
        <dbReference type="Proteomes" id="UP001159363"/>
    </source>
</evidence>
<keyword evidence="5" id="KW-1015">Disulfide bond</keyword>
<evidence type="ECO:0000256" key="3">
    <source>
        <dbReference type="ARBA" id="ARBA00022525"/>
    </source>
</evidence>
<name>A0ABQ9I759_9NEOP</name>
<comment type="subcellular location">
    <subcellularLocation>
        <location evidence="1">Secreted</location>
    </subcellularLocation>
</comment>
<evidence type="ECO:0000256" key="2">
    <source>
        <dbReference type="ARBA" id="ARBA00005669"/>
    </source>
</evidence>
<protein>
    <recommendedName>
        <fullName evidence="8">Meteorin-like protein</fullName>
    </recommendedName>
</protein>
<gene>
    <name evidence="6" type="ORF">PR048_005066</name>
</gene>
<reference evidence="6 7" key="1">
    <citation type="submission" date="2023-02" db="EMBL/GenBank/DDBJ databases">
        <title>LHISI_Scaffold_Assembly.</title>
        <authorList>
            <person name="Stuart O.P."/>
            <person name="Cleave R."/>
            <person name="Magrath M.J.L."/>
            <person name="Mikheyev A.S."/>
        </authorList>
    </citation>
    <scope>NUCLEOTIDE SEQUENCE [LARGE SCALE GENOMIC DNA]</scope>
    <source>
        <strain evidence="6">Daus_M_001</strain>
        <tissue evidence="6">Leg muscle</tissue>
    </source>
</reference>
<comment type="similarity">
    <text evidence="2">Belongs to the meteorin family.</text>
</comment>
<dbReference type="Proteomes" id="UP001159363">
    <property type="component" value="Chromosome 2"/>
</dbReference>
<evidence type="ECO:0000256" key="4">
    <source>
        <dbReference type="ARBA" id="ARBA00022729"/>
    </source>
</evidence>
<comment type="caution">
    <text evidence="6">The sequence shown here is derived from an EMBL/GenBank/DDBJ whole genome shotgun (WGS) entry which is preliminary data.</text>
</comment>
<accession>A0ABQ9I759</accession>
<sequence length="389" mass="42209">MAAKKEWRSDWKEGYCFGDGRELARQSPCCSLHGLWVIVSAACISRELAQPSRGLRPLAPGRHGTNPITSSAPVLRVRGCAVTEACVCVCCSGLAGPERAVMPVYLRCSQGRLQWAYPRGALRVVLRLGASSRDFRACVKASGASRSARLLVETPGRLAPLHFSSSSAASCFHSRAGRAALYVEAAGGGRAPLTREVLAITYHLEALPRGKASYDPAEGTSSPPHSTRRLLFVTKTFTQCRPCSTEEMGHSYCTSDLDSVFIKVILFSVARGIIQAVENDHSLEVSRMTVKLTKLLRHSTEDNNPEGGLVDSVPVKRNSVLEHDSAGDKRIRIDVPLHCGAKHGTGEFVFMARRKLGDLTLTCAPRLEDWAEVVSRTNRDGSAHCVLKS</sequence>
<evidence type="ECO:0008006" key="8">
    <source>
        <dbReference type="Google" id="ProtNLM"/>
    </source>
</evidence>
<keyword evidence="7" id="KW-1185">Reference proteome</keyword>
<dbReference type="PANTHER" id="PTHR28593:SF3">
    <property type="entry name" value="METEORIN-LIKE PROTEIN"/>
    <property type="match status" value="1"/>
</dbReference>
<evidence type="ECO:0000256" key="5">
    <source>
        <dbReference type="ARBA" id="ARBA00023157"/>
    </source>
</evidence>
<dbReference type="PANTHER" id="PTHR28593">
    <property type="entry name" value="METEORIN-LIKE PROTEIN"/>
    <property type="match status" value="1"/>
</dbReference>
<evidence type="ECO:0000256" key="1">
    <source>
        <dbReference type="ARBA" id="ARBA00004613"/>
    </source>
</evidence>
<proteinExistence type="inferred from homology"/>
<dbReference type="EMBL" id="JARBHB010000002">
    <property type="protein sequence ID" value="KAJ8892486.1"/>
    <property type="molecule type" value="Genomic_DNA"/>
</dbReference>
<keyword evidence="3" id="KW-0964">Secreted</keyword>
<evidence type="ECO:0000313" key="6">
    <source>
        <dbReference type="EMBL" id="KAJ8892486.1"/>
    </source>
</evidence>
<organism evidence="6 7">
    <name type="scientific">Dryococelus australis</name>
    <dbReference type="NCBI Taxonomy" id="614101"/>
    <lineage>
        <taxon>Eukaryota</taxon>
        <taxon>Metazoa</taxon>
        <taxon>Ecdysozoa</taxon>
        <taxon>Arthropoda</taxon>
        <taxon>Hexapoda</taxon>
        <taxon>Insecta</taxon>
        <taxon>Pterygota</taxon>
        <taxon>Neoptera</taxon>
        <taxon>Polyneoptera</taxon>
        <taxon>Phasmatodea</taxon>
        <taxon>Verophasmatodea</taxon>
        <taxon>Anareolatae</taxon>
        <taxon>Phasmatidae</taxon>
        <taxon>Eurycanthinae</taxon>
        <taxon>Dryococelus</taxon>
    </lineage>
</organism>
<keyword evidence="4" id="KW-0732">Signal</keyword>
<dbReference type="InterPro" id="IPR051998">
    <property type="entry name" value="Meteorin-like"/>
</dbReference>